<dbReference type="EMBL" id="CAJPIZ010001725">
    <property type="protein sequence ID" value="CAG2103989.1"/>
    <property type="molecule type" value="Genomic_DNA"/>
</dbReference>
<gene>
    <name evidence="3" type="ORF">OSB1V03_LOCUS4014</name>
</gene>
<evidence type="ECO:0000313" key="3">
    <source>
        <dbReference type="EMBL" id="CAD7623559.1"/>
    </source>
</evidence>
<dbReference type="AlphaFoldDB" id="A0A7R9KKG6"/>
<reference evidence="3" key="1">
    <citation type="submission" date="2020-11" db="EMBL/GenBank/DDBJ databases">
        <authorList>
            <person name="Tran Van P."/>
        </authorList>
    </citation>
    <scope>NUCLEOTIDE SEQUENCE</scope>
</reference>
<dbReference type="InterPro" id="IPR003533">
    <property type="entry name" value="Doublecortin_dom"/>
</dbReference>
<organism evidence="3">
    <name type="scientific">Medioppia subpectinata</name>
    <dbReference type="NCBI Taxonomy" id="1979941"/>
    <lineage>
        <taxon>Eukaryota</taxon>
        <taxon>Metazoa</taxon>
        <taxon>Ecdysozoa</taxon>
        <taxon>Arthropoda</taxon>
        <taxon>Chelicerata</taxon>
        <taxon>Arachnida</taxon>
        <taxon>Acari</taxon>
        <taxon>Acariformes</taxon>
        <taxon>Sarcoptiformes</taxon>
        <taxon>Oribatida</taxon>
        <taxon>Brachypylina</taxon>
        <taxon>Oppioidea</taxon>
        <taxon>Oppiidae</taxon>
        <taxon>Medioppia</taxon>
    </lineage>
</organism>
<evidence type="ECO:0000256" key="1">
    <source>
        <dbReference type="SAM" id="MobiDB-lite"/>
    </source>
</evidence>
<keyword evidence="4" id="KW-1185">Reference proteome</keyword>
<feature type="domain" description="Doublecortin" evidence="2">
    <location>
        <begin position="69"/>
        <end position="120"/>
    </location>
</feature>
<sequence>MAKESQLLDESVVNNNNNNEDNCHSCSHPVPSADHKTVTTTTSISPSTPHNTPHNRVSLQRLSAEKRGKRVKFFLNGDKYFKGFVYAFNDKTIRTFDALIQDLNRLFRHHVSLPSIDPNI</sequence>
<dbReference type="Gene3D" id="3.10.20.230">
    <property type="entry name" value="Doublecortin domain"/>
    <property type="match status" value="1"/>
</dbReference>
<name>A0A7R9KKG6_9ACAR</name>
<feature type="region of interest" description="Disordered" evidence="1">
    <location>
        <begin position="13"/>
        <end position="56"/>
    </location>
</feature>
<dbReference type="EMBL" id="OC856300">
    <property type="protein sequence ID" value="CAD7623559.1"/>
    <property type="molecule type" value="Genomic_DNA"/>
</dbReference>
<dbReference type="GO" id="GO:0035556">
    <property type="term" value="P:intracellular signal transduction"/>
    <property type="evidence" value="ECO:0007669"/>
    <property type="project" value="InterPro"/>
</dbReference>
<dbReference type="OrthoDB" id="1738954at2759"/>
<feature type="compositionally biased region" description="Low complexity" evidence="1">
    <location>
        <begin position="13"/>
        <end position="28"/>
    </location>
</feature>
<feature type="compositionally biased region" description="Low complexity" evidence="1">
    <location>
        <begin position="38"/>
        <end position="54"/>
    </location>
</feature>
<protein>
    <recommendedName>
        <fullName evidence="2">Doublecortin domain-containing protein</fullName>
    </recommendedName>
</protein>
<accession>A0A7R9KKG6</accession>
<evidence type="ECO:0000313" key="4">
    <source>
        <dbReference type="Proteomes" id="UP000759131"/>
    </source>
</evidence>
<proteinExistence type="predicted"/>
<dbReference type="SUPFAM" id="SSF89837">
    <property type="entry name" value="Doublecortin (DC)"/>
    <property type="match status" value="1"/>
</dbReference>
<dbReference type="Proteomes" id="UP000759131">
    <property type="component" value="Unassembled WGS sequence"/>
</dbReference>
<evidence type="ECO:0000259" key="2">
    <source>
        <dbReference type="PROSITE" id="PS50309"/>
    </source>
</evidence>
<dbReference type="PROSITE" id="PS50309">
    <property type="entry name" value="DC"/>
    <property type="match status" value="1"/>
</dbReference>
<dbReference type="InterPro" id="IPR036572">
    <property type="entry name" value="Doublecortin_dom_sf"/>
</dbReference>